<dbReference type="Pfam" id="PF21032">
    <property type="entry name" value="PROPPIN"/>
    <property type="match status" value="1"/>
</dbReference>
<evidence type="ECO:0000313" key="9">
    <source>
        <dbReference type="EMBL" id="TRY69087.1"/>
    </source>
</evidence>
<dbReference type="FunFam" id="2.130.10.10:FF:000145">
    <property type="entry name" value="WD repeat domain phosphoinositide-interacting protein 2"/>
    <property type="match status" value="1"/>
</dbReference>
<evidence type="ECO:0000256" key="3">
    <source>
        <dbReference type="ARBA" id="ARBA00022737"/>
    </source>
</evidence>
<keyword evidence="10" id="KW-1185">Reference proteome</keyword>
<dbReference type="InterPro" id="IPR048720">
    <property type="entry name" value="PROPPIN"/>
</dbReference>
<dbReference type="GO" id="GO:0006950">
    <property type="term" value="P:response to stress"/>
    <property type="evidence" value="ECO:0007669"/>
    <property type="project" value="UniProtKB-ARBA"/>
</dbReference>
<reference evidence="9 10" key="1">
    <citation type="journal article" date="2018" name="Nat. Ecol. Evol.">
        <title>Genomic signatures of mitonuclear coevolution across populations of Tigriopus californicus.</title>
        <authorList>
            <person name="Barreto F.S."/>
            <person name="Watson E.T."/>
            <person name="Lima T.G."/>
            <person name="Willett C.S."/>
            <person name="Edmands S."/>
            <person name="Li W."/>
            <person name="Burton R.S."/>
        </authorList>
    </citation>
    <scope>NUCLEOTIDE SEQUENCE [LARGE SCALE GENOMIC DNA]</scope>
    <source>
        <strain evidence="9 10">San Diego</strain>
    </source>
</reference>
<dbReference type="GO" id="GO:0034497">
    <property type="term" value="P:protein localization to phagophore assembly site"/>
    <property type="evidence" value="ECO:0007669"/>
    <property type="project" value="UniProtKB-ARBA"/>
</dbReference>
<evidence type="ECO:0000256" key="1">
    <source>
        <dbReference type="ARBA" id="ARBA00004184"/>
    </source>
</evidence>
<dbReference type="PANTHER" id="PTHR11227">
    <property type="entry name" value="WD-REPEAT PROTEIN INTERACTING WITH PHOSPHOINOSIDES WIPI -RELATED"/>
    <property type="match status" value="1"/>
</dbReference>
<dbReference type="STRING" id="6832.A0A553NUH5"/>
<sequence length="470" mass="52146">MQSYNYWSAPISGLMNITSATLSNATHQHENDLIFASFNQDTTSLAVGNSSGYKLYSLSSCDSLEPIYENDSEEVYIAERLFSSSLVAIVSRETPRRLRVCHFKKGTEICNYSYNSKILSVKMNRSRLVVCLEESLFVHNIRDMKVLHTIRDTPPNPSGLCALSTNSDNCFLAYPGHSSVGELQIFDAMNLSSKTMIPAHTSNLVAIAFSPSGTRVATASDKGTVIRVFNVNSGTKLYELRRGLKRTAHIYSLSFSPCGRFLACSSNTETVHIFRLEEQPRESEVISQSPPNDSWGSYFNNMVSASASYLPTQVTDTLLQGRAFATIRHNQSGLKNICALALIKKSLRLLITSQDGYLYMYGLNLEDGGEGTLIKQFQLSEFRPLPTSGTSPDGTSDDASMDEASPPKTNPPDDDVSYADRVKNRHPHEMTDSEKFHEMEKATASPPRECFLLDDDGEFPPMQDKRAARP</sequence>
<keyword evidence="3" id="KW-0677">Repeat</keyword>
<organism evidence="9 10">
    <name type="scientific">Tigriopus californicus</name>
    <name type="common">Marine copepod</name>
    <dbReference type="NCBI Taxonomy" id="6832"/>
    <lineage>
        <taxon>Eukaryota</taxon>
        <taxon>Metazoa</taxon>
        <taxon>Ecdysozoa</taxon>
        <taxon>Arthropoda</taxon>
        <taxon>Crustacea</taxon>
        <taxon>Multicrustacea</taxon>
        <taxon>Hexanauplia</taxon>
        <taxon>Copepoda</taxon>
        <taxon>Harpacticoida</taxon>
        <taxon>Harpacticidae</taxon>
        <taxon>Tigriopus</taxon>
    </lineage>
</organism>
<dbReference type="GO" id="GO:0012505">
    <property type="term" value="C:endomembrane system"/>
    <property type="evidence" value="ECO:0007669"/>
    <property type="project" value="UniProtKB-SubCell"/>
</dbReference>
<dbReference type="GO" id="GO:0032266">
    <property type="term" value="F:phosphatidylinositol-3-phosphate binding"/>
    <property type="evidence" value="ECO:0007669"/>
    <property type="project" value="UniProtKB-ARBA"/>
</dbReference>
<keyword evidence="4" id="KW-0072">Autophagy</keyword>
<dbReference type="GO" id="GO:0000407">
    <property type="term" value="C:phagophore assembly site"/>
    <property type="evidence" value="ECO:0007669"/>
    <property type="project" value="UniProtKB-ARBA"/>
</dbReference>
<dbReference type="Proteomes" id="UP000318571">
    <property type="component" value="Chromosome 1"/>
</dbReference>
<keyword evidence="2" id="KW-0853">WD repeat</keyword>
<dbReference type="SUPFAM" id="SSF50978">
    <property type="entry name" value="WD40 repeat-like"/>
    <property type="match status" value="1"/>
</dbReference>
<dbReference type="Gene3D" id="2.130.10.10">
    <property type="entry name" value="YVTN repeat-like/Quinoprotein amine dehydrogenase"/>
    <property type="match status" value="1"/>
</dbReference>
<keyword evidence="5" id="KW-0446">Lipid-binding</keyword>
<evidence type="ECO:0000256" key="4">
    <source>
        <dbReference type="ARBA" id="ARBA00023006"/>
    </source>
</evidence>
<comment type="caution">
    <text evidence="9">The sequence shown here is derived from an EMBL/GenBank/DDBJ whole genome shotgun (WGS) entry which is preliminary data.</text>
</comment>
<name>A0A553NUH5_TIGCA</name>
<dbReference type="SMART" id="SM00320">
    <property type="entry name" value="WD40"/>
    <property type="match status" value="3"/>
</dbReference>
<accession>A0A553NUH5</accession>
<dbReference type="OMA" id="KTMGRMI"/>
<feature type="compositionally biased region" description="Basic and acidic residues" evidence="8">
    <location>
        <begin position="418"/>
        <end position="441"/>
    </location>
</feature>
<dbReference type="InterPro" id="IPR001680">
    <property type="entry name" value="WD40_rpt"/>
</dbReference>
<protein>
    <submittedName>
        <fullName evidence="9">Uncharacterized protein</fullName>
    </submittedName>
</protein>
<evidence type="ECO:0000313" key="10">
    <source>
        <dbReference type="Proteomes" id="UP000318571"/>
    </source>
</evidence>
<gene>
    <name evidence="9" type="ORF">TCAL_09654</name>
</gene>
<evidence type="ECO:0000256" key="6">
    <source>
        <dbReference type="ARBA" id="ARBA00023136"/>
    </source>
</evidence>
<comment type="subcellular location">
    <subcellularLocation>
        <location evidence="1">Endomembrane system</location>
        <topology evidence="1">Peripheral membrane protein</topology>
    </subcellularLocation>
</comment>
<evidence type="ECO:0000256" key="8">
    <source>
        <dbReference type="SAM" id="MobiDB-lite"/>
    </source>
</evidence>
<proteinExistence type="inferred from homology"/>
<dbReference type="AlphaFoldDB" id="A0A553NUH5"/>
<keyword evidence="6" id="KW-0472">Membrane</keyword>
<dbReference type="InterPro" id="IPR015943">
    <property type="entry name" value="WD40/YVTN_repeat-like_dom_sf"/>
</dbReference>
<evidence type="ECO:0000256" key="5">
    <source>
        <dbReference type="ARBA" id="ARBA00023121"/>
    </source>
</evidence>
<dbReference type="EMBL" id="VCGU01000010">
    <property type="protein sequence ID" value="TRY69087.1"/>
    <property type="molecule type" value="Genomic_DNA"/>
</dbReference>
<feature type="region of interest" description="Disordered" evidence="8">
    <location>
        <begin position="383"/>
        <end position="470"/>
    </location>
</feature>
<comment type="similarity">
    <text evidence="7">Belongs to the WD repeat PROPPIN family.</text>
</comment>
<dbReference type="InterPro" id="IPR036322">
    <property type="entry name" value="WD40_repeat_dom_sf"/>
</dbReference>
<evidence type="ECO:0000256" key="2">
    <source>
        <dbReference type="ARBA" id="ARBA00022574"/>
    </source>
</evidence>
<evidence type="ECO:0000256" key="7">
    <source>
        <dbReference type="ARBA" id="ARBA00025740"/>
    </source>
</evidence>